<dbReference type="Proteomes" id="UP000323917">
    <property type="component" value="Chromosome"/>
</dbReference>
<proteinExistence type="predicted"/>
<accession>A0A5B9Q9Z3</accession>
<gene>
    <name evidence="2" type="ORF">Pr1d_16990</name>
</gene>
<name>A0A5B9Q9Z3_9BACT</name>
<evidence type="ECO:0000256" key="1">
    <source>
        <dbReference type="SAM" id="Phobius"/>
    </source>
</evidence>
<organism evidence="2 3">
    <name type="scientific">Bythopirellula goksoeyrii</name>
    <dbReference type="NCBI Taxonomy" id="1400387"/>
    <lineage>
        <taxon>Bacteria</taxon>
        <taxon>Pseudomonadati</taxon>
        <taxon>Planctomycetota</taxon>
        <taxon>Planctomycetia</taxon>
        <taxon>Pirellulales</taxon>
        <taxon>Lacipirellulaceae</taxon>
        <taxon>Bythopirellula</taxon>
    </lineage>
</organism>
<dbReference type="KEGG" id="bgok:Pr1d_16990"/>
<feature type="transmembrane region" description="Helical" evidence="1">
    <location>
        <begin position="104"/>
        <end position="129"/>
    </location>
</feature>
<evidence type="ECO:0000313" key="3">
    <source>
        <dbReference type="Proteomes" id="UP000323917"/>
    </source>
</evidence>
<dbReference type="AlphaFoldDB" id="A0A5B9Q9Z3"/>
<keyword evidence="1" id="KW-1133">Transmembrane helix</keyword>
<feature type="transmembrane region" description="Helical" evidence="1">
    <location>
        <begin position="5"/>
        <end position="23"/>
    </location>
</feature>
<dbReference type="RefSeq" id="WP_148073074.1">
    <property type="nucleotide sequence ID" value="NZ_CP042913.1"/>
</dbReference>
<sequence>MRRLIIARSIGSITLAFGVIGTFDSLQSRDDRLLYEAIPSLMFLGPTLIMIGILLLFLTSKKPKSTTVYKKMLVAGVVLLVIPVGLWIKVALGPPETDAGWGMIAMFVSFLVGGPSLVLVITASVLMSISNH</sequence>
<dbReference type="EMBL" id="CP042913">
    <property type="protein sequence ID" value="QEG34420.1"/>
    <property type="molecule type" value="Genomic_DNA"/>
</dbReference>
<protein>
    <submittedName>
        <fullName evidence="2">Uncharacterized protein</fullName>
    </submittedName>
</protein>
<keyword evidence="1" id="KW-0812">Transmembrane</keyword>
<reference evidence="2 3" key="1">
    <citation type="submission" date="2019-08" db="EMBL/GenBank/DDBJ databases">
        <title>Deep-cultivation of Planctomycetes and their phenomic and genomic characterization uncovers novel biology.</title>
        <authorList>
            <person name="Wiegand S."/>
            <person name="Jogler M."/>
            <person name="Boedeker C."/>
            <person name="Pinto D."/>
            <person name="Vollmers J."/>
            <person name="Rivas-Marin E."/>
            <person name="Kohn T."/>
            <person name="Peeters S.H."/>
            <person name="Heuer A."/>
            <person name="Rast P."/>
            <person name="Oberbeckmann S."/>
            <person name="Bunk B."/>
            <person name="Jeske O."/>
            <person name="Meyerdierks A."/>
            <person name="Storesund J.E."/>
            <person name="Kallscheuer N."/>
            <person name="Luecker S."/>
            <person name="Lage O.M."/>
            <person name="Pohl T."/>
            <person name="Merkel B.J."/>
            <person name="Hornburger P."/>
            <person name="Mueller R.-W."/>
            <person name="Bruemmer F."/>
            <person name="Labrenz M."/>
            <person name="Spormann A.M."/>
            <person name="Op den Camp H."/>
            <person name="Overmann J."/>
            <person name="Amann R."/>
            <person name="Jetten M.S.M."/>
            <person name="Mascher T."/>
            <person name="Medema M.H."/>
            <person name="Devos D.P."/>
            <person name="Kaster A.-K."/>
            <person name="Ovreas L."/>
            <person name="Rohde M."/>
            <person name="Galperin M.Y."/>
            <person name="Jogler C."/>
        </authorList>
    </citation>
    <scope>NUCLEOTIDE SEQUENCE [LARGE SCALE GENOMIC DNA]</scope>
    <source>
        <strain evidence="2 3">Pr1d</strain>
    </source>
</reference>
<feature type="transmembrane region" description="Helical" evidence="1">
    <location>
        <begin position="72"/>
        <end position="92"/>
    </location>
</feature>
<keyword evidence="3" id="KW-1185">Reference proteome</keyword>
<evidence type="ECO:0000313" key="2">
    <source>
        <dbReference type="EMBL" id="QEG34420.1"/>
    </source>
</evidence>
<keyword evidence="1" id="KW-0472">Membrane</keyword>
<feature type="transmembrane region" description="Helical" evidence="1">
    <location>
        <begin position="43"/>
        <end position="60"/>
    </location>
</feature>